<evidence type="ECO:0000256" key="1">
    <source>
        <dbReference type="ARBA" id="ARBA00004123"/>
    </source>
</evidence>
<dbReference type="SUPFAM" id="SSF57701">
    <property type="entry name" value="Zn2/Cys6 DNA-binding domain"/>
    <property type="match status" value="1"/>
</dbReference>
<organism evidence="5 6">
    <name type="scientific">Seiridium cardinale</name>
    <dbReference type="NCBI Taxonomy" id="138064"/>
    <lineage>
        <taxon>Eukaryota</taxon>
        <taxon>Fungi</taxon>
        <taxon>Dikarya</taxon>
        <taxon>Ascomycota</taxon>
        <taxon>Pezizomycotina</taxon>
        <taxon>Sordariomycetes</taxon>
        <taxon>Xylariomycetidae</taxon>
        <taxon>Amphisphaeriales</taxon>
        <taxon>Sporocadaceae</taxon>
        <taxon>Seiridium</taxon>
    </lineage>
</organism>
<dbReference type="Gene3D" id="4.10.240.10">
    <property type="entry name" value="Zn(2)-C6 fungal-type DNA-binding domain"/>
    <property type="match status" value="1"/>
</dbReference>
<comment type="caution">
    <text evidence="5">The sequence shown here is derived from an EMBL/GenBank/DDBJ whole genome shotgun (WGS) entry which is preliminary data.</text>
</comment>
<evidence type="ECO:0000256" key="3">
    <source>
        <dbReference type="SAM" id="MobiDB-lite"/>
    </source>
</evidence>
<accession>A0ABR2XLD1</accession>
<dbReference type="InterPro" id="IPR036864">
    <property type="entry name" value="Zn2-C6_fun-type_DNA-bd_sf"/>
</dbReference>
<dbReference type="InterPro" id="IPR001138">
    <property type="entry name" value="Zn2Cys6_DnaBD"/>
</dbReference>
<comment type="subcellular location">
    <subcellularLocation>
        <location evidence="1">Nucleus</location>
    </subcellularLocation>
</comment>
<name>A0ABR2XLD1_9PEZI</name>
<evidence type="ECO:0000313" key="5">
    <source>
        <dbReference type="EMBL" id="KAK9774542.1"/>
    </source>
</evidence>
<dbReference type="PANTHER" id="PTHR31001:SF76">
    <property type="entry name" value="ZN(2)-C6 FUNGAL-TYPE DOMAIN-CONTAINING PROTEIN"/>
    <property type="match status" value="1"/>
</dbReference>
<dbReference type="EMBL" id="JARVKM010000041">
    <property type="protein sequence ID" value="KAK9774542.1"/>
    <property type="molecule type" value="Genomic_DNA"/>
</dbReference>
<dbReference type="CDD" id="cd00067">
    <property type="entry name" value="GAL4"/>
    <property type="match status" value="1"/>
</dbReference>
<sequence>MSFTPRVSQRKPLSCSECTRRKLRCSKTIPCTSCLDRGLEATCAREKVIVRKKQQRAPSIGETSSHGAATATGSLSLGSDLSGSPLTVESLCDGSSPDTFKSQHPSVAVPDDAPVTLENLALGRQRILNMQSPSAATAGDVGSGWLPAEVDFLVTLDQARILLDYHSRNLAWIHNVLHMPTFVDECEAAFNRYTFKSRAWIALFYAFLCHTAFHGPETLLASVDLLPQSQCTLLGYESPVLILINVLVESTVEFLYTRTIEALHTADFMAVHSLHAAQAVCLVIQVGHNLGQSDFVFVLLSSTTRIAQSLDINRLGPDSGPSQDPIAREVKKRVWWFLIKQDWMQIPYGNMFTINALHFNTPPPLNCLEDPREMCGKYGVRALDSSVLTQSSWAGIHNQIAILIYKTHDKMCRHGHPGSDPSKVRSLYDEVLQANAELQQLWNRRPDFLRMDAPLRPEWPSSVPHLRRLFAISFARSYFTIHRHFQLKSFRDDTYSVTRISCLAAARSSLRTFIEWPDDDESLVFKKMWTNNNNLVAAAVALLFGVLFSSEQADGIFEKMEMRQLLTDFLPCLRRIGLYSSVAKRGADLISVILDYERAIAEGTRDKLDIEEVVGHVKTSGVVGIVPSYTDWNTTAIQYDFMNMESWVELPES</sequence>
<keyword evidence="2" id="KW-0539">Nucleus</keyword>
<keyword evidence="6" id="KW-1185">Reference proteome</keyword>
<feature type="domain" description="Zn(2)-C6 fungal-type" evidence="4">
    <location>
        <begin position="14"/>
        <end position="45"/>
    </location>
</feature>
<dbReference type="Proteomes" id="UP001465668">
    <property type="component" value="Unassembled WGS sequence"/>
</dbReference>
<feature type="region of interest" description="Disordered" evidence="3">
    <location>
        <begin position="54"/>
        <end position="74"/>
    </location>
</feature>
<dbReference type="CDD" id="cd12148">
    <property type="entry name" value="fungal_TF_MHR"/>
    <property type="match status" value="1"/>
</dbReference>
<dbReference type="Pfam" id="PF00172">
    <property type="entry name" value="Zn_clus"/>
    <property type="match status" value="1"/>
</dbReference>
<proteinExistence type="predicted"/>
<evidence type="ECO:0000313" key="6">
    <source>
        <dbReference type="Proteomes" id="UP001465668"/>
    </source>
</evidence>
<evidence type="ECO:0000256" key="2">
    <source>
        <dbReference type="ARBA" id="ARBA00023242"/>
    </source>
</evidence>
<protein>
    <submittedName>
        <fullName evidence="5">Zn(2)-C6 fungal-type domain-containing protein</fullName>
    </submittedName>
</protein>
<gene>
    <name evidence="5" type="ORF">SCAR479_08890</name>
</gene>
<dbReference type="PANTHER" id="PTHR31001">
    <property type="entry name" value="UNCHARACTERIZED TRANSCRIPTIONAL REGULATORY PROTEIN"/>
    <property type="match status" value="1"/>
</dbReference>
<reference evidence="5 6" key="1">
    <citation type="submission" date="2024-02" db="EMBL/GenBank/DDBJ databases">
        <title>First draft genome assembly of two strains of Seiridium cardinale.</title>
        <authorList>
            <person name="Emiliani G."/>
            <person name="Scali E."/>
        </authorList>
    </citation>
    <scope>NUCLEOTIDE SEQUENCE [LARGE SCALE GENOMIC DNA]</scope>
    <source>
        <strain evidence="5 6">BM-138-000479</strain>
    </source>
</reference>
<dbReference type="InterPro" id="IPR050613">
    <property type="entry name" value="Sec_Metabolite_Reg"/>
</dbReference>
<dbReference type="PROSITE" id="PS00463">
    <property type="entry name" value="ZN2_CY6_FUNGAL_1"/>
    <property type="match status" value="1"/>
</dbReference>
<dbReference type="PROSITE" id="PS50048">
    <property type="entry name" value="ZN2_CY6_FUNGAL_2"/>
    <property type="match status" value="1"/>
</dbReference>
<evidence type="ECO:0000259" key="4">
    <source>
        <dbReference type="PROSITE" id="PS50048"/>
    </source>
</evidence>